<evidence type="ECO:0000313" key="9">
    <source>
        <dbReference type="Proteomes" id="UP000182738"/>
    </source>
</evidence>
<keyword evidence="2" id="KW-0694">RNA-binding</keyword>
<proteinExistence type="inferred from homology"/>
<evidence type="ECO:0000259" key="7">
    <source>
        <dbReference type="Pfam" id="PF01881"/>
    </source>
</evidence>
<dbReference type="RefSeq" id="WP_055441043.1">
    <property type="nucleotide sequence ID" value="NZ_BAABDZ010000006.1"/>
</dbReference>
<dbReference type="PIRSF" id="PIRSF005054">
    <property type="entry name" value="PF1131"/>
    <property type="match status" value="1"/>
</dbReference>
<dbReference type="GO" id="GO:0051607">
    <property type="term" value="P:defense response to virus"/>
    <property type="evidence" value="ECO:0007669"/>
    <property type="project" value="UniProtKB-KW"/>
</dbReference>
<comment type="function">
    <text evidence="4">CRISPR (clustered regularly interspaced short palindromic repeat), is an adaptive immune system that provides protection against mobile genetic elements (viruses, transposable elements and conjugative plasmids). CRISPR clusters contain sequences complementary to antecedent mobile elements and target invading nucleic acids. CRISPR clusters are transcribed and processed into CRISPR RNA (crRNA).</text>
</comment>
<name>A0A0K6GMK3_9BACL</name>
<feature type="site" description="Transition state stabilizer" evidence="5">
    <location>
        <position position="54"/>
    </location>
</feature>
<dbReference type="STRING" id="1325335.GCA_001418025_01288"/>
<dbReference type="Gene3D" id="3.30.70.1900">
    <property type="match status" value="1"/>
</dbReference>
<dbReference type="AlphaFoldDB" id="A0A0K6GMK3"/>
<dbReference type="Proteomes" id="UP000182738">
    <property type="component" value="Unassembled WGS sequence"/>
</dbReference>
<evidence type="ECO:0000256" key="6">
    <source>
        <dbReference type="PIRSR" id="PIRSR005054-50"/>
    </source>
</evidence>
<dbReference type="Pfam" id="PF01881">
    <property type="entry name" value="Cas_Cas6_C"/>
    <property type="match status" value="1"/>
</dbReference>
<comment type="similarity">
    <text evidence="1 4">Belongs to the CRISPR-associated protein Cas6/Cse3/CasE family.</text>
</comment>
<gene>
    <name evidence="8" type="ORF">Ga0061060_106188</name>
</gene>
<evidence type="ECO:0000313" key="8">
    <source>
        <dbReference type="EMBL" id="CUA79979.1"/>
    </source>
</evidence>
<dbReference type="InterPro" id="IPR010156">
    <property type="entry name" value="CRISPR-assoc_prot_Cas6"/>
</dbReference>
<keyword evidence="3" id="KW-0051">Antiviral defense</keyword>
<dbReference type="Pfam" id="PF21350">
    <property type="entry name" value="Cas6_I-A"/>
    <property type="match status" value="1"/>
</dbReference>
<feature type="active site" description="Proton donor" evidence="6">
    <location>
        <position position="42"/>
    </location>
</feature>
<dbReference type="PANTHER" id="PTHR36984">
    <property type="entry name" value="CRISPR-ASSOCIATED ENDORIBONUCLEASE CAS6 1"/>
    <property type="match status" value="1"/>
</dbReference>
<dbReference type="GO" id="GO:0003723">
    <property type="term" value="F:RNA binding"/>
    <property type="evidence" value="ECO:0007669"/>
    <property type="project" value="UniProtKB-KW"/>
</dbReference>
<dbReference type="EMBL" id="CYGZ01000006">
    <property type="protein sequence ID" value="CUA79979.1"/>
    <property type="molecule type" value="Genomic_DNA"/>
</dbReference>
<dbReference type="InterPro" id="IPR049435">
    <property type="entry name" value="Cas_Cas6_C"/>
</dbReference>
<feature type="domain" description="CRISPR associated protein Cas6 C-terminal" evidence="7">
    <location>
        <begin position="124"/>
        <end position="245"/>
    </location>
</feature>
<dbReference type="PANTHER" id="PTHR36984:SF1">
    <property type="entry name" value="CRISPR-ASSOCIATED ENDORIBONUCLEASE CAS6 1"/>
    <property type="match status" value="1"/>
</dbReference>
<protein>
    <recommendedName>
        <fullName evidence="4">CRISPR-associated endoribonuclease</fullName>
    </recommendedName>
</protein>
<reference evidence="9" key="1">
    <citation type="submission" date="2015-08" db="EMBL/GenBank/DDBJ databases">
        <authorList>
            <person name="Varghese N."/>
        </authorList>
    </citation>
    <scope>NUCLEOTIDE SEQUENCE [LARGE SCALE GENOMIC DNA]</scope>
    <source>
        <strain evidence="9">DSM 27374</strain>
    </source>
</reference>
<organism evidence="8 9">
    <name type="scientific">Anoxybacillus suryakundensis</name>
    <dbReference type="NCBI Taxonomy" id="1325335"/>
    <lineage>
        <taxon>Bacteria</taxon>
        <taxon>Bacillati</taxon>
        <taxon>Bacillota</taxon>
        <taxon>Bacilli</taxon>
        <taxon>Bacillales</taxon>
        <taxon>Anoxybacillaceae</taxon>
        <taxon>Anoxybacillus</taxon>
    </lineage>
</organism>
<evidence type="ECO:0000256" key="4">
    <source>
        <dbReference type="PIRNR" id="PIRNR005054"/>
    </source>
</evidence>
<dbReference type="CDD" id="cd21140">
    <property type="entry name" value="Cas6_I-like"/>
    <property type="match status" value="1"/>
</dbReference>
<evidence type="ECO:0000256" key="1">
    <source>
        <dbReference type="ARBA" id="ARBA00005937"/>
    </source>
</evidence>
<sequence>MRLTITLRGTDRAVILPLHYQQYLQGLIYHSLSDEAFAYFLHERGFRKEKRSFKLFTFSRLFGEHYIQYDAKTITFVDSIQWHIGTVLPELTQQLGEYLLLQPYVKIGDQHVIIERVETEKRAIEQCEIEIDMLSPMTVYSTYETVDGKKKTQFFDPNDEVFPHLMERNFHNKYEAYYGVPPSDRLLIEPVDVRKNDRIVTSFKGFYITAWKGRYKLISSPENLTFLYRVGIGGRNSQGFGMFRIANRK</sequence>
<feature type="active site" description="Proton acceptor" evidence="6">
    <location>
        <position position="29"/>
    </location>
</feature>
<dbReference type="OrthoDB" id="9797488at2"/>
<evidence type="ECO:0000256" key="5">
    <source>
        <dbReference type="PIRSR" id="PIRSR005054-1"/>
    </source>
</evidence>
<accession>A0A0K6GMK3</accession>
<keyword evidence="9" id="KW-1185">Reference proteome</keyword>
<evidence type="ECO:0000256" key="3">
    <source>
        <dbReference type="ARBA" id="ARBA00023118"/>
    </source>
</evidence>
<dbReference type="InterPro" id="IPR045747">
    <property type="entry name" value="CRISPR-assoc_prot_Cas6_N_sf"/>
</dbReference>
<evidence type="ECO:0000256" key="2">
    <source>
        <dbReference type="ARBA" id="ARBA00022884"/>
    </source>
</evidence>
<dbReference type="GO" id="GO:0016788">
    <property type="term" value="F:hydrolase activity, acting on ester bonds"/>
    <property type="evidence" value="ECO:0007669"/>
    <property type="project" value="InterPro"/>
</dbReference>
<dbReference type="Gene3D" id="3.30.70.1890">
    <property type="match status" value="1"/>
</dbReference>
<dbReference type="NCBIfam" id="TIGR01877">
    <property type="entry name" value="cas_cas6"/>
    <property type="match status" value="1"/>
</dbReference>